<reference evidence="9 10" key="1">
    <citation type="submission" date="2017-08" db="EMBL/GenBank/DDBJ databases">
        <title>Lysobacter sylvestris genome.</title>
        <authorList>
            <person name="Zhang D.-C."/>
            <person name="Albuquerque L."/>
            <person name="Franca L."/>
            <person name="Froufe H.J.C."/>
            <person name="Barroso C."/>
            <person name="Egas C."/>
            <person name="Da Costa M."/>
            <person name="Margesin R."/>
        </authorList>
    </citation>
    <scope>NUCLEOTIDE SEQUENCE [LARGE SCALE GENOMIC DNA]</scope>
    <source>
        <strain evidence="9 10">AM20-91</strain>
    </source>
</reference>
<comment type="catalytic activity">
    <reaction evidence="1 6">
        <text>[protein]-peptidylproline (omega=180) = [protein]-peptidylproline (omega=0)</text>
        <dbReference type="Rhea" id="RHEA:16237"/>
        <dbReference type="Rhea" id="RHEA-COMP:10747"/>
        <dbReference type="Rhea" id="RHEA-COMP:10748"/>
        <dbReference type="ChEBI" id="CHEBI:83833"/>
        <dbReference type="ChEBI" id="CHEBI:83834"/>
        <dbReference type="EC" id="5.2.1.8"/>
    </reaction>
</comment>
<dbReference type="Pfam" id="PF00254">
    <property type="entry name" value="FKBP_C"/>
    <property type="match status" value="1"/>
</dbReference>
<protein>
    <recommendedName>
        <fullName evidence="3 6">peptidylprolyl isomerase</fullName>
        <ecNumber evidence="3 6">5.2.1.8</ecNumber>
    </recommendedName>
</protein>
<proteinExistence type="inferred from homology"/>
<dbReference type="SUPFAM" id="SSF54534">
    <property type="entry name" value="FKBP-like"/>
    <property type="match status" value="1"/>
</dbReference>
<dbReference type="GO" id="GO:0006457">
    <property type="term" value="P:protein folding"/>
    <property type="evidence" value="ECO:0007669"/>
    <property type="project" value="InterPro"/>
</dbReference>
<evidence type="ECO:0000256" key="5">
    <source>
        <dbReference type="ARBA" id="ARBA00023235"/>
    </source>
</evidence>
<evidence type="ECO:0000256" key="4">
    <source>
        <dbReference type="ARBA" id="ARBA00023110"/>
    </source>
</evidence>
<evidence type="ECO:0000313" key="10">
    <source>
        <dbReference type="Proteomes" id="UP000236220"/>
    </source>
</evidence>
<evidence type="ECO:0000256" key="7">
    <source>
        <dbReference type="SAM" id="SignalP"/>
    </source>
</evidence>
<dbReference type="Gene3D" id="1.10.287.460">
    <property type="entry name" value="Peptidyl-prolyl cis-trans isomerase, FKBP-type, N-terminal domain"/>
    <property type="match status" value="2"/>
</dbReference>
<dbReference type="RefSeq" id="WP_165782470.1">
    <property type="nucleotide sequence ID" value="NZ_NPZB01000002.1"/>
</dbReference>
<comment type="caution">
    <text evidence="9">The sequence shown here is derived from an EMBL/GenBank/DDBJ whole genome shotgun (WGS) entry which is preliminary data.</text>
</comment>
<feature type="signal peptide" evidence="7">
    <location>
        <begin position="1"/>
        <end position="24"/>
    </location>
</feature>
<dbReference type="InterPro" id="IPR000774">
    <property type="entry name" value="PPIase_FKBP_N"/>
</dbReference>
<name>A0A2K1PYN3_9GAMM</name>
<comment type="similarity">
    <text evidence="2">Belongs to the FKBP-type PPIase family.</text>
</comment>
<dbReference type="Proteomes" id="UP000236220">
    <property type="component" value="Unassembled WGS sequence"/>
</dbReference>
<keyword evidence="7" id="KW-0732">Signal</keyword>
<dbReference type="PANTHER" id="PTHR43811">
    <property type="entry name" value="FKBP-TYPE PEPTIDYL-PROLYL CIS-TRANS ISOMERASE FKPA"/>
    <property type="match status" value="1"/>
</dbReference>
<keyword evidence="4 6" id="KW-0697">Rotamase</keyword>
<evidence type="ECO:0000256" key="3">
    <source>
        <dbReference type="ARBA" id="ARBA00013194"/>
    </source>
</evidence>
<dbReference type="GO" id="GO:0003755">
    <property type="term" value="F:peptidyl-prolyl cis-trans isomerase activity"/>
    <property type="evidence" value="ECO:0007669"/>
    <property type="project" value="UniProtKB-KW"/>
</dbReference>
<evidence type="ECO:0000259" key="8">
    <source>
        <dbReference type="PROSITE" id="PS50059"/>
    </source>
</evidence>
<dbReference type="Pfam" id="PF01346">
    <property type="entry name" value="FKBP_N"/>
    <property type="match status" value="2"/>
</dbReference>
<dbReference type="PANTHER" id="PTHR43811:SF57">
    <property type="entry name" value="FKBP-TYPE PEPTIDYL-PROLYL CIS-TRANS ISOMERASE FKPA-RELATED"/>
    <property type="match status" value="1"/>
</dbReference>
<dbReference type="InterPro" id="IPR046357">
    <property type="entry name" value="PPIase_dom_sf"/>
</dbReference>
<dbReference type="AlphaFoldDB" id="A0A2K1PYN3"/>
<sequence>MPPVRLAALAVVFAIVAMPVTAHAAKGKAKAAKKPAATQQVQAPRKMDIHNERDRTSYMVGMEVGKSLADIGQDIDFPELEHAIRNALDGGKPLITQDEARMVSMSLGQRVQARQSGAAVPAFPPGVTPETVARLVGIEIGRSLAPARAEFDLPIAMQGIRAVALHQTPLLDEAQAKQAHDTLAARMRNKGAEEAVRNKREGDAFLARNRTASGVMTTRTGLQYQIIKDGGGVMRPSTDSTVRVSYEGRTLDGRVFDANKDVMFPLKAVIPGWTEGLQLMAVGSRYRFWIPSQLAYGAKGSPPSIPANSTLVFDVELLGLSR</sequence>
<dbReference type="InterPro" id="IPR001179">
    <property type="entry name" value="PPIase_FKBP_dom"/>
</dbReference>
<dbReference type="InterPro" id="IPR036944">
    <property type="entry name" value="PPIase_FKBP_N_sf"/>
</dbReference>
<evidence type="ECO:0000256" key="1">
    <source>
        <dbReference type="ARBA" id="ARBA00000971"/>
    </source>
</evidence>
<gene>
    <name evidence="9" type="ORF">Lysil_2074</name>
</gene>
<evidence type="ECO:0000256" key="2">
    <source>
        <dbReference type="ARBA" id="ARBA00006577"/>
    </source>
</evidence>
<accession>A0A2K1PYN3</accession>
<feature type="domain" description="PPIase FKBP-type" evidence="8">
    <location>
        <begin position="239"/>
        <end position="321"/>
    </location>
</feature>
<evidence type="ECO:0000313" key="9">
    <source>
        <dbReference type="EMBL" id="PNS07898.1"/>
    </source>
</evidence>
<dbReference type="PROSITE" id="PS50059">
    <property type="entry name" value="FKBP_PPIASE"/>
    <property type="match status" value="1"/>
</dbReference>
<evidence type="ECO:0000256" key="6">
    <source>
        <dbReference type="PROSITE-ProRule" id="PRU00277"/>
    </source>
</evidence>
<keyword evidence="10" id="KW-1185">Reference proteome</keyword>
<dbReference type="EC" id="5.2.1.8" evidence="3 6"/>
<dbReference type="EMBL" id="NPZB01000002">
    <property type="protein sequence ID" value="PNS07898.1"/>
    <property type="molecule type" value="Genomic_DNA"/>
</dbReference>
<keyword evidence="5 6" id="KW-0413">Isomerase</keyword>
<feature type="chain" id="PRO_5014406062" description="peptidylprolyl isomerase" evidence="7">
    <location>
        <begin position="25"/>
        <end position="322"/>
    </location>
</feature>
<organism evidence="9 10">
    <name type="scientific">Solilutibacter silvestris</name>
    <dbReference type="NCBI Taxonomy" id="1645665"/>
    <lineage>
        <taxon>Bacteria</taxon>
        <taxon>Pseudomonadati</taxon>
        <taxon>Pseudomonadota</taxon>
        <taxon>Gammaproteobacteria</taxon>
        <taxon>Lysobacterales</taxon>
        <taxon>Lysobacteraceae</taxon>
        <taxon>Solilutibacter</taxon>
    </lineage>
</organism>
<dbReference type="Gene3D" id="3.10.50.40">
    <property type="match status" value="1"/>
</dbReference>